<dbReference type="EC" id="4.2.1.11" evidence="3"/>
<feature type="domain" description="Enolase N-terminal" evidence="15">
    <location>
        <begin position="3"/>
        <end position="135"/>
    </location>
</feature>
<dbReference type="PRINTS" id="PR00148">
    <property type="entry name" value="ENOLASE"/>
</dbReference>
<dbReference type="SMART" id="SM01193">
    <property type="entry name" value="Enolase_N"/>
    <property type="match status" value="1"/>
</dbReference>
<evidence type="ECO:0000256" key="13">
    <source>
        <dbReference type="SAM" id="MobiDB-lite"/>
    </source>
</evidence>
<reference evidence="16" key="1">
    <citation type="journal article" date="2020" name="Stud. Mycol.">
        <title>101 Dothideomycetes genomes: a test case for predicting lifestyles and emergence of pathogens.</title>
        <authorList>
            <person name="Haridas S."/>
            <person name="Albert R."/>
            <person name="Binder M."/>
            <person name="Bloem J."/>
            <person name="Labutti K."/>
            <person name="Salamov A."/>
            <person name="Andreopoulos B."/>
            <person name="Baker S."/>
            <person name="Barry K."/>
            <person name="Bills G."/>
            <person name="Bluhm B."/>
            <person name="Cannon C."/>
            <person name="Castanera R."/>
            <person name="Culley D."/>
            <person name="Daum C."/>
            <person name="Ezra D."/>
            <person name="Gonzalez J."/>
            <person name="Henrissat B."/>
            <person name="Kuo A."/>
            <person name="Liang C."/>
            <person name="Lipzen A."/>
            <person name="Lutzoni F."/>
            <person name="Magnuson J."/>
            <person name="Mondo S."/>
            <person name="Nolan M."/>
            <person name="Ohm R."/>
            <person name="Pangilinan J."/>
            <person name="Park H.-J."/>
            <person name="Ramirez L."/>
            <person name="Alfaro M."/>
            <person name="Sun H."/>
            <person name="Tritt A."/>
            <person name="Yoshinaga Y."/>
            <person name="Zwiers L.-H."/>
            <person name="Turgeon B."/>
            <person name="Goodwin S."/>
            <person name="Spatafora J."/>
            <person name="Crous P."/>
            <person name="Grigoriev I."/>
        </authorList>
    </citation>
    <scope>NUCLEOTIDE SEQUENCE</scope>
    <source>
        <strain evidence="16">CBS 113389</strain>
    </source>
</reference>
<dbReference type="PROSITE" id="PS00164">
    <property type="entry name" value="ENOLASE"/>
    <property type="match status" value="1"/>
</dbReference>
<evidence type="ECO:0000256" key="8">
    <source>
        <dbReference type="ARBA" id="ARBA00032132"/>
    </source>
</evidence>
<feature type="domain" description="Enolase C-terminal TIM barrel" evidence="14">
    <location>
        <begin position="145"/>
        <end position="435"/>
    </location>
</feature>
<dbReference type="InterPro" id="IPR036849">
    <property type="entry name" value="Enolase-like_C_sf"/>
</dbReference>
<evidence type="ECO:0000256" key="6">
    <source>
        <dbReference type="ARBA" id="ARBA00023152"/>
    </source>
</evidence>
<dbReference type="OrthoDB" id="1739814at2759"/>
<dbReference type="GO" id="GO:0000015">
    <property type="term" value="C:phosphopyruvate hydratase complex"/>
    <property type="evidence" value="ECO:0007669"/>
    <property type="project" value="InterPro"/>
</dbReference>
<evidence type="ECO:0000313" key="17">
    <source>
        <dbReference type="Proteomes" id="UP000799767"/>
    </source>
</evidence>
<comment type="cofactor">
    <cofactor evidence="12">
        <name>Mg(2+)</name>
        <dbReference type="ChEBI" id="CHEBI:18420"/>
    </cofactor>
    <text evidence="12">Mg(2+) is required for catalysis and for stabilizing the dimer.</text>
</comment>
<dbReference type="Gene3D" id="3.20.20.120">
    <property type="entry name" value="Enolase-like C-terminal domain"/>
    <property type="match status" value="1"/>
</dbReference>
<feature type="binding site" evidence="11">
    <location>
        <position position="161"/>
    </location>
    <ligand>
        <name>substrate</name>
    </ligand>
</feature>
<evidence type="ECO:0000256" key="1">
    <source>
        <dbReference type="ARBA" id="ARBA00005031"/>
    </source>
</evidence>
<dbReference type="Pfam" id="PF03952">
    <property type="entry name" value="Enolase_N"/>
    <property type="match status" value="1"/>
</dbReference>
<feature type="binding site" evidence="11">
    <location>
        <position position="294"/>
    </location>
    <ligand>
        <name>substrate</name>
    </ligand>
</feature>
<dbReference type="Proteomes" id="UP000799767">
    <property type="component" value="Unassembled WGS sequence"/>
</dbReference>
<keyword evidence="17" id="KW-1185">Reference proteome</keyword>
<dbReference type="CDD" id="cd03313">
    <property type="entry name" value="enolase"/>
    <property type="match status" value="1"/>
</dbReference>
<dbReference type="InterPro" id="IPR000941">
    <property type="entry name" value="Enolase"/>
</dbReference>
<feature type="binding site" evidence="12">
    <location>
        <position position="294"/>
    </location>
    <ligand>
        <name>Mg(2+)</name>
        <dbReference type="ChEBI" id="CHEBI:18420"/>
    </ligand>
</feature>
<dbReference type="GO" id="GO:0000287">
    <property type="term" value="F:magnesium ion binding"/>
    <property type="evidence" value="ECO:0007669"/>
    <property type="project" value="InterPro"/>
</dbReference>
<dbReference type="GO" id="GO:0006096">
    <property type="term" value="P:glycolytic process"/>
    <property type="evidence" value="ECO:0007669"/>
    <property type="project" value="UniProtKB-UniPathway"/>
</dbReference>
<name>A0A6A6PFE9_9PEZI</name>
<dbReference type="GeneID" id="54472821"/>
<evidence type="ECO:0000256" key="4">
    <source>
        <dbReference type="ARBA" id="ARBA00017068"/>
    </source>
</evidence>
<dbReference type="SFLD" id="SFLDS00001">
    <property type="entry name" value="Enolase"/>
    <property type="match status" value="1"/>
</dbReference>
<dbReference type="AlphaFoldDB" id="A0A6A6PFE9"/>
<dbReference type="RefSeq" id="XP_033585034.1">
    <property type="nucleotide sequence ID" value="XM_033731819.1"/>
</dbReference>
<evidence type="ECO:0000256" key="9">
    <source>
        <dbReference type="ARBA" id="ARBA00048333"/>
    </source>
</evidence>
<feature type="binding site" evidence="11">
    <location>
        <begin position="371"/>
        <end position="374"/>
    </location>
    <ligand>
        <name>substrate</name>
    </ligand>
</feature>
<evidence type="ECO:0000313" key="16">
    <source>
        <dbReference type="EMBL" id="KAF2478464.1"/>
    </source>
</evidence>
<evidence type="ECO:0000256" key="3">
    <source>
        <dbReference type="ARBA" id="ARBA00012058"/>
    </source>
</evidence>
<dbReference type="SFLD" id="SFLDF00002">
    <property type="entry name" value="enolase"/>
    <property type="match status" value="1"/>
</dbReference>
<organism evidence="16 17">
    <name type="scientific">Neohortaea acidophila</name>
    <dbReference type="NCBI Taxonomy" id="245834"/>
    <lineage>
        <taxon>Eukaryota</taxon>
        <taxon>Fungi</taxon>
        <taxon>Dikarya</taxon>
        <taxon>Ascomycota</taxon>
        <taxon>Pezizomycotina</taxon>
        <taxon>Dothideomycetes</taxon>
        <taxon>Dothideomycetidae</taxon>
        <taxon>Mycosphaerellales</taxon>
        <taxon>Teratosphaeriaceae</taxon>
        <taxon>Neohortaea</taxon>
    </lineage>
</organism>
<dbReference type="InterPro" id="IPR020810">
    <property type="entry name" value="Enolase_C"/>
</dbReference>
<keyword evidence="5 12" id="KW-0460">Magnesium</keyword>
<feature type="binding site" evidence="11">
    <location>
        <position position="395"/>
    </location>
    <ligand>
        <name>substrate</name>
    </ligand>
</feature>
<dbReference type="HAMAP" id="MF_00318">
    <property type="entry name" value="Enolase"/>
    <property type="match status" value="1"/>
</dbReference>
<dbReference type="PANTHER" id="PTHR11902:SF6">
    <property type="entry name" value="ENOLASE"/>
    <property type="match status" value="1"/>
</dbReference>
<dbReference type="InterPro" id="IPR029017">
    <property type="entry name" value="Enolase-like_N"/>
</dbReference>
<feature type="binding site" evidence="12">
    <location>
        <position position="248"/>
    </location>
    <ligand>
        <name>Mg(2+)</name>
        <dbReference type="ChEBI" id="CHEBI:18420"/>
    </ligand>
</feature>
<feature type="active site" description="Proton donor" evidence="10">
    <location>
        <position position="213"/>
    </location>
</feature>
<comment type="catalytic activity">
    <reaction evidence="9">
        <text>(2R)-2-phosphoglycerate = phosphoenolpyruvate + H2O</text>
        <dbReference type="Rhea" id="RHEA:10164"/>
        <dbReference type="ChEBI" id="CHEBI:15377"/>
        <dbReference type="ChEBI" id="CHEBI:58289"/>
        <dbReference type="ChEBI" id="CHEBI:58702"/>
        <dbReference type="EC" id="4.2.1.11"/>
    </reaction>
</comment>
<evidence type="ECO:0000256" key="12">
    <source>
        <dbReference type="PIRSR" id="PIRSR001400-3"/>
    </source>
</evidence>
<keyword evidence="7" id="KW-0456">Lyase</keyword>
<evidence type="ECO:0000256" key="2">
    <source>
        <dbReference type="ARBA" id="ARBA00009604"/>
    </source>
</evidence>
<evidence type="ECO:0000256" key="10">
    <source>
        <dbReference type="PIRSR" id="PIRSR001400-1"/>
    </source>
</evidence>
<dbReference type="InterPro" id="IPR020811">
    <property type="entry name" value="Enolase_N"/>
</dbReference>
<comment type="similarity">
    <text evidence="2">Belongs to the enolase family.</text>
</comment>
<evidence type="ECO:0000256" key="7">
    <source>
        <dbReference type="ARBA" id="ARBA00023239"/>
    </source>
</evidence>
<dbReference type="SMART" id="SM01192">
    <property type="entry name" value="Enolase_C"/>
    <property type="match status" value="1"/>
</dbReference>
<dbReference type="SUPFAM" id="SSF51604">
    <property type="entry name" value="Enolase C-terminal domain-like"/>
    <property type="match status" value="1"/>
</dbReference>
<evidence type="ECO:0000256" key="5">
    <source>
        <dbReference type="ARBA" id="ARBA00022842"/>
    </source>
</evidence>
<comment type="pathway">
    <text evidence="1">Carbohydrate degradation; glycolysis; pyruvate from D-glyceraldehyde 3-phosphate: step 4/5.</text>
</comment>
<evidence type="ECO:0000259" key="14">
    <source>
        <dbReference type="SMART" id="SM01192"/>
    </source>
</evidence>
<dbReference type="GO" id="GO:0004634">
    <property type="term" value="F:phosphopyruvate hydratase activity"/>
    <property type="evidence" value="ECO:0007669"/>
    <property type="project" value="UniProtKB-EC"/>
</dbReference>
<keyword evidence="6" id="KW-0324">Glycolysis</keyword>
<accession>A0A6A6PFE9</accession>
<dbReference type="Pfam" id="PF00113">
    <property type="entry name" value="Enolase_C"/>
    <property type="match status" value="1"/>
</dbReference>
<evidence type="ECO:0000259" key="15">
    <source>
        <dbReference type="SMART" id="SM01193"/>
    </source>
</evidence>
<dbReference type="Gene3D" id="3.30.390.10">
    <property type="entry name" value="Enolase-like, N-terminal domain"/>
    <property type="match status" value="1"/>
</dbReference>
<dbReference type="NCBIfam" id="TIGR01060">
    <property type="entry name" value="eno"/>
    <property type="match status" value="1"/>
</dbReference>
<dbReference type="SFLD" id="SFLDG00178">
    <property type="entry name" value="enolase"/>
    <property type="match status" value="1"/>
</dbReference>
<feature type="binding site" evidence="12">
    <location>
        <position position="319"/>
    </location>
    <ligand>
        <name>Mg(2+)</name>
        <dbReference type="ChEBI" id="CHEBI:18420"/>
    </ligand>
</feature>
<gene>
    <name evidence="16" type="ORF">BDY17DRAFT_258897</name>
</gene>
<protein>
    <recommendedName>
        <fullName evidence="4">Enolase</fullName>
        <ecNumber evidence="3">4.2.1.11</ecNumber>
    </recommendedName>
    <alternativeName>
        <fullName evidence="8">2-phosphoglycerate dehydratase</fullName>
    </alternativeName>
</protein>
<evidence type="ECO:0000256" key="11">
    <source>
        <dbReference type="PIRSR" id="PIRSR001400-2"/>
    </source>
</evidence>
<feature type="active site" description="Proton acceptor" evidence="10">
    <location>
        <position position="344"/>
    </location>
</feature>
<feature type="region of interest" description="Disordered" evidence="13">
    <location>
        <begin position="1"/>
        <end position="20"/>
    </location>
</feature>
<dbReference type="SUPFAM" id="SSF54826">
    <property type="entry name" value="Enolase N-terminal domain-like"/>
    <property type="match status" value="1"/>
</dbReference>
<proteinExistence type="inferred from homology"/>
<sequence length="437" mass="46660">MAIQSIRASQRLDSRGKPTVQVDLKSSHGTFRALVPSGASKGDYEAVELRDGDPSAFQGNGVTKACDNVNRILGPKVIESGLDPARDLKKIDELMIRLDGSADKSKLGANAILAISMAAARAGAAAQAVELYEFLAGEGASPVNEYVMPVPFMNVLNGGDHSGNPMAFQEFMIAPTGAASFAEAVQWNAETYATLKGIVQDKYGMAATGLGDEGGFAPPIGHPEEALDLLVAAIAKAGHEGKIKIGIDPASQSFFQKDGYNLGFKTGKPNILDAAELGELYRQLLDKYPIVLLEDPFGQDDWDAFSKFNESCGVELVGDDLLATNINRVKEAVQKHACNSMLLKVNQIGTVTEAIAAAQEAYSAGWSVFVSHRSGETTDDFIADLTVGLRTGHLKSGAPARGERVAKYNRLMDIEDDLQLRKVSVRYAGASFRSAHH</sequence>
<dbReference type="PIRSF" id="PIRSF001400">
    <property type="entry name" value="Enolase"/>
    <property type="match status" value="1"/>
</dbReference>
<dbReference type="UniPathway" id="UPA00109">
    <property type="reaction ID" value="UER00187"/>
</dbReference>
<dbReference type="EMBL" id="MU001649">
    <property type="protein sequence ID" value="KAF2478464.1"/>
    <property type="molecule type" value="Genomic_DNA"/>
</dbReference>
<keyword evidence="12" id="KW-0479">Metal-binding</keyword>
<feature type="binding site" evidence="11">
    <location>
        <position position="170"/>
    </location>
    <ligand>
        <name>substrate</name>
    </ligand>
</feature>
<dbReference type="PANTHER" id="PTHR11902">
    <property type="entry name" value="ENOLASE"/>
    <property type="match status" value="1"/>
</dbReference>
<feature type="binding site" evidence="11">
    <location>
        <position position="319"/>
    </location>
    <ligand>
        <name>substrate</name>
    </ligand>
</feature>
<dbReference type="InterPro" id="IPR020809">
    <property type="entry name" value="Enolase_CS"/>
</dbReference>